<feature type="region of interest" description="Disordered" evidence="1">
    <location>
        <begin position="220"/>
        <end position="255"/>
    </location>
</feature>
<dbReference type="Proteomes" id="UP001597168">
    <property type="component" value="Unassembled WGS sequence"/>
</dbReference>
<evidence type="ECO:0000256" key="1">
    <source>
        <dbReference type="SAM" id="MobiDB-lite"/>
    </source>
</evidence>
<dbReference type="EMBL" id="JBHTLK010000006">
    <property type="protein sequence ID" value="MFD1146024.1"/>
    <property type="molecule type" value="Genomic_DNA"/>
</dbReference>
<feature type="compositionally biased region" description="Acidic residues" evidence="1">
    <location>
        <begin position="235"/>
        <end position="248"/>
    </location>
</feature>
<accession>A0ABW3QN55</accession>
<sequence length="319" mass="34474">MNDVLSGQVTSAARVDRVPSSACDGVEPTTATGHPSTGTIPIGCHRAIAVNRRVPSCEYTPTWMKEGSRLTDAVNSGVAGMDRPRCGRPTRTGEACAAAVRQSVALGEFAPACRKHLNPDERRRIDQEPLWSPSEQVHWLLSRAPEAARVLPVYLISARLKIQKPVVAEALRELAAQGRALAVEDNRCHLWGTPERAGQWLADRHNRSRPTNLAATLKATEHLTSPSADRAVADDSGDQTDGDHDDAECQVQPVVGRVERHGVDRGAEPHHEAVEQSAVLGRDAGHETEHADEQEHHAHQGCGKSGRMFDRVPAGHGSP</sequence>
<reference evidence="3" key="1">
    <citation type="journal article" date="2019" name="Int. J. Syst. Evol. Microbiol.">
        <title>The Global Catalogue of Microorganisms (GCM) 10K type strain sequencing project: providing services to taxonomists for standard genome sequencing and annotation.</title>
        <authorList>
            <consortium name="The Broad Institute Genomics Platform"/>
            <consortium name="The Broad Institute Genome Sequencing Center for Infectious Disease"/>
            <person name="Wu L."/>
            <person name="Ma J."/>
        </authorList>
    </citation>
    <scope>NUCLEOTIDE SEQUENCE [LARGE SCALE GENOMIC DNA]</scope>
    <source>
        <strain evidence="3">CCUG 60214</strain>
    </source>
</reference>
<dbReference type="RefSeq" id="WP_380719354.1">
    <property type="nucleotide sequence ID" value="NZ_JBHTLK010000006.1"/>
</dbReference>
<protein>
    <submittedName>
        <fullName evidence="2">Uncharacterized protein</fullName>
    </submittedName>
</protein>
<proteinExistence type="predicted"/>
<organism evidence="2 3">
    <name type="scientific">Saccharothrix hoggarensis</name>
    <dbReference type="NCBI Taxonomy" id="913853"/>
    <lineage>
        <taxon>Bacteria</taxon>
        <taxon>Bacillati</taxon>
        <taxon>Actinomycetota</taxon>
        <taxon>Actinomycetes</taxon>
        <taxon>Pseudonocardiales</taxon>
        <taxon>Pseudonocardiaceae</taxon>
        <taxon>Saccharothrix</taxon>
    </lineage>
</organism>
<gene>
    <name evidence="2" type="ORF">ACFQ3T_02675</name>
</gene>
<keyword evidence="3" id="KW-1185">Reference proteome</keyword>
<comment type="caution">
    <text evidence="2">The sequence shown here is derived from an EMBL/GenBank/DDBJ whole genome shotgun (WGS) entry which is preliminary data.</text>
</comment>
<evidence type="ECO:0000313" key="2">
    <source>
        <dbReference type="EMBL" id="MFD1146024.1"/>
    </source>
</evidence>
<feature type="compositionally biased region" description="Basic and acidic residues" evidence="1">
    <location>
        <begin position="283"/>
        <end position="298"/>
    </location>
</feature>
<evidence type="ECO:0000313" key="3">
    <source>
        <dbReference type="Proteomes" id="UP001597168"/>
    </source>
</evidence>
<name>A0ABW3QN55_9PSEU</name>
<feature type="region of interest" description="Disordered" evidence="1">
    <location>
        <begin position="282"/>
        <end position="319"/>
    </location>
</feature>